<dbReference type="SMART" id="SM00052">
    <property type="entry name" value="EAL"/>
    <property type="match status" value="1"/>
</dbReference>
<dbReference type="Gene3D" id="3.20.20.450">
    <property type="entry name" value="EAL domain"/>
    <property type="match status" value="1"/>
</dbReference>
<dbReference type="PANTHER" id="PTHR33121:SF70">
    <property type="entry name" value="SIGNALING PROTEIN YKOW"/>
    <property type="match status" value="1"/>
</dbReference>
<comment type="caution">
    <text evidence="2">The sequence shown here is derived from an EMBL/GenBank/DDBJ whole genome shotgun (WGS) entry which is preliminary data.</text>
</comment>
<evidence type="ECO:0000313" key="3">
    <source>
        <dbReference type="Proteomes" id="UP000887222"/>
    </source>
</evidence>
<dbReference type="InterPro" id="IPR029016">
    <property type="entry name" value="GAF-like_dom_sf"/>
</dbReference>
<dbReference type="Pfam" id="PF00563">
    <property type="entry name" value="EAL"/>
    <property type="match status" value="1"/>
</dbReference>
<sequence length="418" mass="46239">MALSDLLLDSVADTGNNTDEALRQLLQAIRQHLGMDVAFVSRFTDDQRVFREVDPPGPDNPVQAGAGGPLEESYCLRVVDGRIPELINDARRNPVTAALPVTHALPVGAHASVPVRLDDGRVYGTFCCFSYTPDPTLDERDMAMMRVFADVAARLISSEERAAADHRRQEAQIREVLQDDRHRILYQPIFDMEANGVIGFEALSRFHAEPRLSPDRWFSLAHEVGLGFELEARAIHRALEGLDSLRDDVFVSVNMSPEHILSGALTGIFDGYALNRVVLEITEHAFVDHYEDLGRLMQPLRERGMQVAVDDAGAGYASFRHILNLDPDRIKLDMSLTRNIDTDRSRRALTAAFARFAGETGISLVAEGVETPGEAATLSELGVHKLQGYYIARPLEIGSAASFQDVRPDSIELAVRQD</sequence>
<protein>
    <recommendedName>
        <fullName evidence="1">EAL domain-containing protein</fullName>
    </recommendedName>
</protein>
<proteinExistence type="predicted"/>
<dbReference type="RefSeq" id="WP_220809790.1">
    <property type="nucleotide sequence ID" value="NZ_BPMK01000016.1"/>
</dbReference>
<organism evidence="2 3">
    <name type="scientific">Noviherbaspirillum aridicola</name>
    <dbReference type="NCBI Taxonomy" id="2849687"/>
    <lineage>
        <taxon>Bacteria</taxon>
        <taxon>Pseudomonadati</taxon>
        <taxon>Pseudomonadota</taxon>
        <taxon>Betaproteobacteria</taxon>
        <taxon>Burkholderiales</taxon>
        <taxon>Oxalobacteraceae</taxon>
        <taxon>Noviherbaspirillum</taxon>
    </lineage>
</organism>
<dbReference type="InterPro" id="IPR003018">
    <property type="entry name" value="GAF"/>
</dbReference>
<name>A0ABQ4Q8H0_9BURK</name>
<dbReference type="Gene3D" id="3.30.450.40">
    <property type="match status" value="1"/>
</dbReference>
<dbReference type="InterPro" id="IPR050706">
    <property type="entry name" value="Cyclic-di-GMP_PDE-like"/>
</dbReference>
<accession>A0ABQ4Q8H0</accession>
<feature type="domain" description="EAL" evidence="1">
    <location>
        <begin position="166"/>
        <end position="408"/>
    </location>
</feature>
<evidence type="ECO:0000313" key="2">
    <source>
        <dbReference type="EMBL" id="GIZ53372.1"/>
    </source>
</evidence>
<dbReference type="SUPFAM" id="SSF141868">
    <property type="entry name" value="EAL domain-like"/>
    <property type="match status" value="1"/>
</dbReference>
<reference evidence="2 3" key="1">
    <citation type="journal article" date="2022" name="Int. J. Syst. Evol. Microbiol.">
        <title>Noviherbaspirillum aridicola sp. nov., isolated from an arid soil in Pakistan.</title>
        <authorList>
            <person name="Khan I.U."/>
            <person name="Saqib M."/>
            <person name="Amin A."/>
            <person name="Hussain F."/>
            <person name="Li L."/>
            <person name="Liu Y.H."/>
            <person name="Fang B.Z."/>
            <person name="Ahmed I."/>
            <person name="Li W.J."/>
        </authorList>
    </citation>
    <scope>NUCLEOTIDE SEQUENCE [LARGE SCALE GENOMIC DNA]</scope>
    <source>
        <strain evidence="2 3">NCCP-691</strain>
    </source>
</reference>
<dbReference type="EMBL" id="BPMK01000016">
    <property type="protein sequence ID" value="GIZ53372.1"/>
    <property type="molecule type" value="Genomic_DNA"/>
</dbReference>
<dbReference type="Proteomes" id="UP000887222">
    <property type="component" value="Unassembled WGS sequence"/>
</dbReference>
<dbReference type="CDD" id="cd01948">
    <property type="entry name" value="EAL"/>
    <property type="match status" value="1"/>
</dbReference>
<dbReference type="Pfam" id="PF13185">
    <property type="entry name" value="GAF_2"/>
    <property type="match status" value="1"/>
</dbReference>
<dbReference type="PROSITE" id="PS50883">
    <property type="entry name" value="EAL"/>
    <property type="match status" value="1"/>
</dbReference>
<keyword evidence="3" id="KW-1185">Reference proteome</keyword>
<dbReference type="SMART" id="SM00065">
    <property type="entry name" value="GAF"/>
    <property type="match status" value="1"/>
</dbReference>
<dbReference type="PANTHER" id="PTHR33121">
    <property type="entry name" value="CYCLIC DI-GMP PHOSPHODIESTERASE PDEF"/>
    <property type="match status" value="1"/>
</dbReference>
<gene>
    <name evidence="2" type="ORF">NCCP691_33860</name>
</gene>
<dbReference type="SUPFAM" id="SSF55781">
    <property type="entry name" value="GAF domain-like"/>
    <property type="match status" value="1"/>
</dbReference>
<evidence type="ECO:0000259" key="1">
    <source>
        <dbReference type="PROSITE" id="PS50883"/>
    </source>
</evidence>
<dbReference type="InterPro" id="IPR001633">
    <property type="entry name" value="EAL_dom"/>
</dbReference>
<dbReference type="InterPro" id="IPR035919">
    <property type="entry name" value="EAL_sf"/>
</dbReference>